<evidence type="ECO:0000256" key="2">
    <source>
        <dbReference type="ARBA" id="ARBA00022723"/>
    </source>
</evidence>
<name>A0A133XFY6_9RHOO</name>
<accession>A0A133XFY6</accession>
<dbReference type="PANTHER" id="PTHR35008:SF4">
    <property type="entry name" value="BLL4482 PROTEIN"/>
    <property type="match status" value="1"/>
</dbReference>
<evidence type="ECO:0000256" key="1">
    <source>
        <dbReference type="ARBA" id="ARBA00022617"/>
    </source>
</evidence>
<dbReference type="PANTHER" id="PTHR35008">
    <property type="entry name" value="BLL4482 PROTEIN-RELATED"/>
    <property type="match status" value="1"/>
</dbReference>
<evidence type="ECO:0000313" key="9">
    <source>
        <dbReference type="Proteomes" id="UP000070186"/>
    </source>
</evidence>
<keyword evidence="3 4" id="KW-0408">Iron</keyword>
<feature type="region of interest" description="Disordered" evidence="5">
    <location>
        <begin position="129"/>
        <end position="153"/>
    </location>
</feature>
<feature type="signal peptide" evidence="6">
    <location>
        <begin position="1"/>
        <end position="20"/>
    </location>
</feature>
<proteinExistence type="predicted"/>
<comment type="caution">
    <text evidence="8">The sequence shown here is derived from an EMBL/GenBank/DDBJ whole genome shotgun (WGS) entry which is preliminary data.</text>
</comment>
<keyword evidence="1 4" id="KW-0349">Heme</keyword>
<dbReference type="InterPro" id="IPR051459">
    <property type="entry name" value="Cytochrome_c-type_DH"/>
</dbReference>
<dbReference type="GO" id="GO:0009055">
    <property type="term" value="F:electron transfer activity"/>
    <property type="evidence" value="ECO:0007669"/>
    <property type="project" value="InterPro"/>
</dbReference>
<keyword evidence="6" id="KW-0732">Signal</keyword>
<protein>
    <recommendedName>
        <fullName evidence="7">Cytochrome c domain-containing protein</fullName>
    </recommendedName>
</protein>
<dbReference type="GO" id="GO:0020037">
    <property type="term" value="F:heme binding"/>
    <property type="evidence" value="ECO:0007669"/>
    <property type="project" value="InterPro"/>
</dbReference>
<dbReference type="SUPFAM" id="SSF46626">
    <property type="entry name" value="Cytochrome c"/>
    <property type="match status" value="1"/>
</dbReference>
<evidence type="ECO:0000256" key="5">
    <source>
        <dbReference type="SAM" id="MobiDB-lite"/>
    </source>
</evidence>
<keyword evidence="9" id="KW-1185">Reference proteome</keyword>
<dbReference type="InterPro" id="IPR036909">
    <property type="entry name" value="Cyt_c-like_dom_sf"/>
</dbReference>
<dbReference type="STRING" id="281362.AT959_18170"/>
<dbReference type="InterPro" id="IPR009056">
    <property type="entry name" value="Cyt_c-like_dom"/>
</dbReference>
<dbReference type="GO" id="GO:0046872">
    <property type="term" value="F:metal ion binding"/>
    <property type="evidence" value="ECO:0007669"/>
    <property type="project" value="UniProtKB-KW"/>
</dbReference>
<sequence length="153" mass="16164">MMRRAVFALFLPFTAGVALAEDGKAIYDAHCAACHQPDGGGALGLAPPLQGTLGKRLATPAGRQYVPGVVLSGLAGKLVSKGVTYTGVMPSWQQLSDAELAAVVNHVLTTFNTAELPPGHQPLSAETFTQLREKKPTAKDLRAWRAESEPKSE</sequence>
<feature type="domain" description="Cytochrome c" evidence="7">
    <location>
        <begin position="18"/>
        <end position="111"/>
    </location>
</feature>
<evidence type="ECO:0000256" key="4">
    <source>
        <dbReference type="PROSITE-ProRule" id="PRU00433"/>
    </source>
</evidence>
<evidence type="ECO:0000313" key="8">
    <source>
        <dbReference type="EMBL" id="KXB29844.1"/>
    </source>
</evidence>
<dbReference type="RefSeq" id="WP_066886268.1">
    <property type="nucleotide sequence ID" value="NZ_LODL01000035.1"/>
</dbReference>
<keyword evidence="2 4" id="KW-0479">Metal-binding</keyword>
<gene>
    <name evidence="8" type="ORF">AT959_18170</name>
</gene>
<feature type="chain" id="PRO_5007459623" description="Cytochrome c domain-containing protein" evidence="6">
    <location>
        <begin position="21"/>
        <end position="153"/>
    </location>
</feature>
<evidence type="ECO:0000259" key="7">
    <source>
        <dbReference type="PROSITE" id="PS51007"/>
    </source>
</evidence>
<reference evidence="8 9" key="1">
    <citation type="submission" date="2015-12" db="EMBL/GenBank/DDBJ databases">
        <title>Nitrous oxide reduction kinetics distinguish bacteria harboring typical versus atypical NosZ.</title>
        <authorList>
            <person name="Yoon S."/>
            <person name="Nissen S."/>
            <person name="Park D."/>
            <person name="Sanford R.A."/>
            <person name="Loeffler F.E."/>
        </authorList>
    </citation>
    <scope>NUCLEOTIDE SEQUENCE [LARGE SCALE GENOMIC DNA]</scope>
    <source>
        <strain evidence="8 9">ATCC BAA-841</strain>
    </source>
</reference>
<dbReference type="AlphaFoldDB" id="A0A133XFY6"/>
<dbReference type="Proteomes" id="UP000070186">
    <property type="component" value="Unassembled WGS sequence"/>
</dbReference>
<organism evidence="8 9">
    <name type="scientific">Dechloromonas denitrificans</name>
    <dbReference type="NCBI Taxonomy" id="281362"/>
    <lineage>
        <taxon>Bacteria</taxon>
        <taxon>Pseudomonadati</taxon>
        <taxon>Pseudomonadota</taxon>
        <taxon>Betaproteobacteria</taxon>
        <taxon>Rhodocyclales</taxon>
        <taxon>Azonexaceae</taxon>
        <taxon>Dechloromonas</taxon>
    </lineage>
</organism>
<dbReference type="EMBL" id="LODL01000035">
    <property type="protein sequence ID" value="KXB29844.1"/>
    <property type="molecule type" value="Genomic_DNA"/>
</dbReference>
<dbReference type="PROSITE" id="PS51007">
    <property type="entry name" value="CYTC"/>
    <property type="match status" value="1"/>
</dbReference>
<evidence type="ECO:0000256" key="3">
    <source>
        <dbReference type="ARBA" id="ARBA00023004"/>
    </source>
</evidence>
<dbReference type="Pfam" id="PF00034">
    <property type="entry name" value="Cytochrom_C"/>
    <property type="match status" value="1"/>
</dbReference>
<evidence type="ECO:0000256" key="6">
    <source>
        <dbReference type="SAM" id="SignalP"/>
    </source>
</evidence>
<dbReference type="Gene3D" id="1.10.760.10">
    <property type="entry name" value="Cytochrome c-like domain"/>
    <property type="match status" value="1"/>
</dbReference>
<feature type="compositionally biased region" description="Basic and acidic residues" evidence="5">
    <location>
        <begin position="131"/>
        <end position="153"/>
    </location>
</feature>